<keyword evidence="1" id="KW-0812">Transmembrane</keyword>
<evidence type="ECO:0000256" key="1">
    <source>
        <dbReference type="SAM" id="Phobius"/>
    </source>
</evidence>
<dbReference type="AlphaFoldDB" id="A0A7W7IQA2"/>
<feature type="chain" id="PRO_5031305003" description="IPTL-CTERM protein sorting domain-containing protein" evidence="2">
    <location>
        <begin position="24"/>
        <end position="169"/>
    </location>
</feature>
<name>A0A7W7IQA2_9CAUL</name>
<dbReference type="NCBIfam" id="TIGR04174">
    <property type="entry name" value="IPTL_CTERM"/>
    <property type="match status" value="1"/>
</dbReference>
<dbReference type="Proteomes" id="UP000539957">
    <property type="component" value="Unassembled WGS sequence"/>
</dbReference>
<accession>A0A7W7IQA2</accession>
<proteinExistence type="predicted"/>
<evidence type="ECO:0000259" key="3">
    <source>
        <dbReference type="Pfam" id="PF18203"/>
    </source>
</evidence>
<gene>
    <name evidence="4" type="ORF">HNP32_002261</name>
</gene>
<feature type="signal peptide" evidence="2">
    <location>
        <begin position="1"/>
        <end position="23"/>
    </location>
</feature>
<feature type="domain" description="IPTL-CTERM protein sorting" evidence="3">
    <location>
        <begin position="138"/>
        <end position="166"/>
    </location>
</feature>
<dbReference type="EMBL" id="JACHKY010000003">
    <property type="protein sequence ID" value="MBB4798517.1"/>
    <property type="molecule type" value="Genomic_DNA"/>
</dbReference>
<evidence type="ECO:0000256" key="2">
    <source>
        <dbReference type="SAM" id="SignalP"/>
    </source>
</evidence>
<keyword evidence="2" id="KW-0732">Signal</keyword>
<keyword evidence="1" id="KW-1133">Transmembrane helix</keyword>
<feature type="transmembrane region" description="Helical" evidence="1">
    <location>
        <begin position="145"/>
        <end position="162"/>
    </location>
</feature>
<evidence type="ECO:0000313" key="4">
    <source>
        <dbReference type="EMBL" id="MBB4798517.1"/>
    </source>
</evidence>
<dbReference type="InterPro" id="IPR026442">
    <property type="entry name" value="IPTL_CTERM"/>
</dbReference>
<organism evidence="4 5">
    <name type="scientific">Brevundimonas bullata</name>
    <dbReference type="NCBI Taxonomy" id="13160"/>
    <lineage>
        <taxon>Bacteria</taxon>
        <taxon>Pseudomonadati</taxon>
        <taxon>Pseudomonadota</taxon>
        <taxon>Alphaproteobacteria</taxon>
        <taxon>Caulobacterales</taxon>
        <taxon>Caulobacteraceae</taxon>
        <taxon>Brevundimonas</taxon>
    </lineage>
</organism>
<keyword evidence="5" id="KW-1185">Reference proteome</keyword>
<comment type="caution">
    <text evidence="4">The sequence shown here is derived from an EMBL/GenBank/DDBJ whole genome shotgun (WGS) entry which is preliminary data.</text>
</comment>
<sequence length="169" mass="16794">MVRLLCALLGALSVFGWASASLAQDVIPPSVTSITPASTGPSLATTETFTVTFSESVTGVSVGDFTLTTSGGVSATVDSVTGFGATYTVSVGGISGVGTLRLDLKASGTGIQDEASNPIVGGYTSGGVLTVVAPAPVAVPTMTEWAMILLGLMLAGVAAVTIQRRRIAV</sequence>
<reference evidence="4 5" key="1">
    <citation type="submission" date="2020-08" db="EMBL/GenBank/DDBJ databases">
        <title>Functional genomics of gut bacteria from endangered species of beetles.</title>
        <authorList>
            <person name="Carlos-Shanley C."/>
        </authorList>
    </citation>
    <scope>NUCLEOTIDE SEQUENCE [LARGE SCALE GENOMIC DNA]</scope>
    <source>
        <strain evidence="4 5">S00123</strain>
    </source>
</reference>
<dbReference type="RefSeq" id="WP_184270021.1">
    <property type="nucleotide sequence ID" value="NZ_JACHKY010000003.1"/>
</dbReference>
<keyword evidence="1" id="KW-0472">Membrane</keyword>
<dbReference type="Pfam" id="PF18203">
    <property type="entry name" value="IPTL-CTERM"/>
    <property type="match status" value="1"/>
</dbReference>
<evidence type="ECO:0000313" key="5">
    <source>
        <dbReference type="Proteomes" id="UP000539957"/>
    </source>
</evidence>
<protein>
    <recommendedName>
        <fullName evidence="3">IPTL-CTERM protein sorting domain-containing protein</fullName>
    </recommendedName>
</protein>